<organism evidence="3 4">
    <name type="scientific">Pseudochrobactrum saccharolyticum</name>
    <dbReference type="NCBI Taxonomy" id="354352"/>
    <lineage>
        <taxon>Bacteria</taxon>
        <taxon>Pseudomonadati</taxon>
        <taxon>Pseudomonadota</taxon>
        <taxon>Alphaproteobacteria</taxon>
        <taxon>Hyphomicrobiales</taxon>
        <taxon>Brucellaceae</taxon>
        <taxon>Pseudochrobactrum</taxon>
    </lineage>
</organism>
<feature type="transmembrane region" description="Helical" evidence="1">
    <location>
        <begin position="107"/>
        <end position="139"/>
    </location>
</feature>
<dbReference type="InterPro" id="IPR052529">
    <property type="entry name" value="Bact_Transport_Assoc"/>
</dbReference>
<keyword evidence="1" id="KW-0472">Membrane</keyword>
<protein>
    <recommendedName>
        <fullName evidence="2">DUF418 domain-containing protein</fullName>
    </recommendedName>
</protein>
<dbReference type="InterPro" id="IPR007349">
    <property type="entry name" value="DUF418"/>
</dbReference>
<proteinExistence type="predicted"/>
<name>A0A7W8ERI7_9HYPH</name>
<feature type="transmembrane region" description="Helical" evidence="1">
    <location>
        <begin position="63"/>
        <end position="86"/>
    </location>
</feature>
<dbReference type="PANTHER" id="PTHR30590">
    <property type="entry name" value="INNER MEMBRANE PROTEIN"/>
    <property type="match status" value="1"/>
</dbReference>
<feature type="transmembrane region" description="Helical" evidence="1">
    <location>
        <begin position="21"/>
        <end position="43"/>
    </location>
</feature>
<keyword evidence="1" id="KW-0812">Transmembrane</keyword>
<feature type="transmembrane region" description="Helical" evidence="1">
    <location>
        <begin position="253"/>
        <end position="273"/>
    </location>
</feature>
<dbReference type="PANTHER" id="PTHR30590:SF2">
    <property type="entry name" value="INNER MEMBRANE PROTEIN"/>
    <property type="match status" value="1"/>
</dbReference>
<feature type="transmembrane region" description="Helical" evidence="1">
    <location>
        <begin position="324"/>
        <end position="346"/>
    </location>
</feature>
<feature type="transmembrane region" description="Helical" evidence="1">
    <location>
        <begin position="279"/>
        <end position="304"/>
    </location>
</feature>
<evidence type="ECO:0000256" key="1">
    <source>
        <dbReference type="SAM" id="Phobius"/>
    </source>
</evidence>
<feature type="transmembrane region" description="Helical" evidence="1">
    <location>
        <begin position="209"/>
        <end position="232"/>
    </location>
</feature>
<keyword evidence="1" id="KW-1133">Transmembrane helix</keyword>
<gene>
    <name evidence="3" type="ORF">HNQ68_003231</name>
</gene>
<sequence>MKSDVPSPAAKPVSRIADVDALRGFALLGILQVNILAFSSVFYGFPNSDAELSFGFNEFVQLIISTIFEMKFYLLFSFLFGYSVTLQMQSAERAGEAFIPRFLRRQAGLWIVGLLHAVLLFHGDILTTYAVLGVVLLYWRNKPDNTLIKAAVWLIGLTALLWLLVGALFWNPDQTDIAELLAEAQLAHTAYSGSFSAVIMQHITELQTMWILLLLIQVPCALAMFLLGFLAGRHQFLAQPELYRPYLKPAIKAAIMIGLPASVLTALTGLFASGTEWEVFGLALTLVTAPLLTFGIIALMLRLFGAKHGQFWRDALAPAGRMALSNYLLQSLICSFIFYGFGLGLIEKTTAIVNVLIGLSVFIVQLFVSRWWMRHYYYGPLEWLLRALTIGRWPDFRKPNARLGV</sequence>
<dbReference type="Proteomes" id="UP000531231">
    <property type="component" value="Unassembled WGS sequence"/>
</dbReference>
<feature type="domain" description="DUF418" evidence="2">
    <location>
        <begin position="231"/>
        <end position="391"/>
    </location>
</feature>
<reference evidence="3 4" key="1">
    <citation type="submission" date="2020-08" db="EMBL/GenBank/DDBJ databases">
        <title>Genomic Encyclopedia of Type Strains, Phase IV (KMG-IV): sequencing the most valuable type-strain genomes for metagenomic binning, comparative biology and taxonomic classification.</title>
        <authorList>
            <person name="Goeker M."/>
        </authorList>
    </citation>
    <scope>NUCLEOTIDE SEQUENCE [LARGE SCALE GENOMIC DNA]</scope>
    <source>
        <strain evidence="3 4">DSM 25620</strain>
    </source>
</reference>
<comment type="caution">
    <text evidence="3">The sequence shown here is derived from an EMBL/GenBank/DDBJ whole genome shotgun (WGS) entry which is preliminary data.</text>
</comment>
<evidence type="ECO:0000259" key="2">
    <source>
        <dbReference type="Pfam" id="PF04235"/>
    </source>
</evidence>
<evidence type="ECO:0000313" key="3">
    <source>
        <dbReference type="EMBL" id="MBB5092668.1"/>
    </source>
</evidence>
<evidence type="ECO:0000313" key="4">
    <source>
        <dbReference type="Proteomes" id="UP000531231"/>
    </source>
</evidence>
<dbReference type="AlphaFoldDB" id="A0A7W8ERI7"/>
<keyword evidence="4" id="KW-1185">Reference proteome</keyword>
<accession>A0A7W8ERI7</accession>
<feature type="transmembrane region" description="Helical" evidence="1">
    <location>
        <begin position="151"/>
        <end position="170"/>
    </location>
</feature>
<dbReference type="RefSeq" id="WP_151158041.1">
    <property type="nucleotide sequence ID" value="NZ_JACHIL010000007.1"/>
</dbReference>
<dbReference type="EMBL" id="JACHIL010000007">
    <property type="protein sequence ID" value="MBB5092668.1"/>
    <property type="molecule type" value="Genomic_DNA"/>
</dbReference>
<dbReference type="Pfam" id="PF04235">
    <property type="entry name" value="DUF418"/>
    <property type="match status" value="1"/>
</dbReference>
<feature type="transmembrane region" description="Helical" evidence="1">
    <location>
        <begin position="352"/>
        <end position="373"/>
    </location>
</feature>